<dbReference type="GO" id="GO:0098015">
    <property type="term" value="C:virus tail"/>
    <property type="evidence" value="ECO:0007669"/>
    <property type="project" value="UniProtKB-KW"/>
</dbReference>
<name>A0A6B9LHD6_9CAUD</name>
<sequence length="916" mass="100166">MANSNLSFVRHVGDGSRTQFPLTVAGENMGYFRTEDIHTYVDGVEVANVIQPESPHLVIITPAPAGGSDVLIRREMPVDSPYADFARGNNFGHRQVNNSFLQQLYLTQELIDGFTPEGFYMKQDVDMGFHKHINLADGEDAGDSVNFGQLTETNDRVTDLEQSLTQGNLIYRRVTFTAEQGQEEFYPNATFGAILGLYINGVHQIAGEAYEKIGTQGIRTMPLDEGDRVVAIIGQEPKFLEPEQRDFRYVPYTFFAVGGETELDPQVQVGQIMALYINGVHQTESIAFSYNESTGLVEFAEPLEGGDEIVIYIGAQPDVTKEPVYKGLWYNGVSSAGAGDEWQTQVSGIPTGDYYIALKDTSVDPVADNVNWKSQNDYGTLNSGLSVKQTSGSNAEIMSTVIEDGRIVKNDDDGSIHMGDGVTPGGVKHVNKSTVALYTDLVFEDEVKMANGETVGGETVTFSLNQSLRTSNDNGNSSIYTVVSTSADVDLGGGLWAKRVPLRSPSAVLQLRVGNDSQHSDYDFSDLKDALEFATSYRIANNNSGNSRVQITVPDGTHDFSAINLRNADLSGIQVWGTGYSNCTFKVALDNVTHGVWLKAVFSEFGDWGGFRLIPNDDVTVTTNPAISCQRWLDSSPVPPWGSEGTLTYISAYYCRSKRWFGINGDGVEGCRLGLVFDFIGGQHFLQNCGGNKIREILSAYNGANVAIDYNGLFGTDIYTGGRCHEATVFFRKINIAGILKAGNPYVGSNVFDSFRGHVTFWDGASTFTGFDDFMVMNGGTLIDHTPQSSKTNINNQFDFSEGNGSFITTTYTNIAKDLLLSANVFTFRDSQQRSIDKITYTGDNTQSRVVGYPANAKKVTIRPTDGSAPSITVIRGDTALVSGANAIWFNDVDGTIRVYPPYNQAGVEYEAIWER</sequence>
<protein>
    <submittedName>
        <fullName evidence="5">Tail fibers protein</fullName>
    </submittedName>
</protein>
<evidence type="ECO:0000259" key="4">
    <source>
        <dbReference type="Pfam" id="PF03906"/>
    </source>
</evidence>
<evidence type="ECO:0000313" key="6">
    <source>
        <dbReference type="Proteomes" id="UP000464544"/>
    </source>
</evidence>
<organism evidence="5 6">
    <name type="scientific">Vibrio phage VP-HS15</name>
    <dbReference type="NCBI Taxonomy" id="2686284"/>
    <lineage>
        <taxon>Viruses</taxon>
        <taxon>Duplodnaviria</taxon>
        <taxon>Heunggongvirae</taxon>
        <taxon>Uroviricota</taxon>
        <taxon>Caudoviricetes</taxon>
        <taxon>Autographivirales</taxon>
        <taxon>Autosignataviridae</taxon>
        <taxon>Colwellvirinae</taxon>
        <taxon>Kaohsiungvirus</taxon>
        <taxon>Kaohsiungvirus VPHS15</taxon>
    </lineage>
</organism>
<evidence type="ECO:0000256" key="2">
    <source>
        <dbReference type="ARBA" id="ARBA00022732"/>
    </source>
</evidence>
<evidence type="ECO:0000256" key="1">
    <source>
        <dbReference type="ARBA" id="ARBA00004328"/>
    </source>
</evidence>
<keyword evidence="2" id="KW-1227">Viral tail protein</keyword>
<accession>A0A6B9LHD6</accession>
<proteinExistence type="predicted"/>
<evidence type="ECO:0000313" key="5">
    <source>
        <dbReference type="EMBL" id="QHB42732.1"/>
    </source>
</evidence>
<comment type="subcellular location">
    <subcellularLocation>
        <location evidence="1">Virion</location>
    </subcellularLocation>
</comment>
<reference evidence="5 6" key="1">
    <citation type="submission" date="2019-12" db="EMBL/GenBank/DDBJ databases">
        <title>Phage VP-HS15 from Vibrio parahaemolyticus.</title>
        <authorList>
            <person name="Liu X.-Q."/>
        </authorList>
    </citation>
    <scope>NUCLEOTIDE SEQUENCE [LARGE SCALE GENOMIC DNA]</scope>
</reference>
<dbReference type="InterPro" id="IPR005604">
    <property type="entry name" value="Phage_T7_tail_fibre-like_N"/>
</dbReference>
<dbReference type="EMBL" id="MN807240">
    <property type="protein sequence ID" value="QHB42732.1"/>
    <property type="molecule type" value="Genomic_DNA"/>
</dbReference>
<dbReference type="Pfam" id="PF03906">
    <property type="entry name" value="Phage_T7_tail"/>
    <property type="match status" value="1"/>
</dbReference>
<dbReference type="Proteomes" id="UP000464544">
    <property type="component" value="Segment"/>
</dbReference>
<keyword evidence="3" id="KW-0946">Virion</keyword>
<feature type="domain" description="Bacteriophage T7 tail fibre protein-like N-terminal" evidence="4">
    <location>
        <begin position="1"/>
        <end position="113"/>
    </location>
</feature>
<keyword evidence="6" id="KW-1185">Reference proteome</keyword>
<evidence type="ECO:0000256" key="3">
    <source>
        <dbReference type="ARBA" id="ARBA00022844"/>
    </source>
</evidence>